<name>A0ABQ9EIR2_TEGGR</name>
<comment type="caution">
    <text evidence="2">The sequence shown here is derived from an EMBL/GenBank/DDBJ whole genome shotgun (WGS) entry which is preliminary data.</text>
</comment>
<dbReference type="EMBL" id="JARBDR010000908">
    <property type="protein sequence ID" value="KAJ8303761.1"/>
    <property type="molecule type" value="Genomic_DNA"/>
</dbReference>
<evidence type="ECO:0000313" key="3">
    <source>
        <dbReference type="Proteomes" id="UP001217089"/>
    </source>
</evidence>
<evidence type="ECO:0000313" key="2">
    <source>
        <dbReference type="EMBL" id="KAJ8303761.1"/>
    </source>
</evidence>
<feature type="compositionally biased region" description="Basic and acidic residues" evidence="1">
    <location>
        <begin position="297"/>
        <end position="313"/>
    </location>
</feature>
<feature type="region of interest" description="Disordered" evidence="1">
    <location>
        <begin position="285"/>
        <end position="313"/>
    </location>
</feature>
<gene>
    <name evidence="2" type="ORF">KUTeg_018684</name>
</gene>
<accession>A0ABQ9EIR2</accession>
<proteinExistence type="predicted"/>
<reference evidence="2 3" key="1">
    <citation type="submission" date="2022-12" db="EMBL/GenBank/DDBJ databases">
        <title>Chromosome-level genome of Tegillarca granosa.</title>
        <authorList>
            <person name="Kim J."/>
        </authorList>
    </citation>
    <scope>NUCLEOTIDE SEQUENCE [LARGE SCALE GENOMIC DNA]</scope>
    <source>
        <strain evidence="2">Teg-2019</strain>
        <tissue evidence="2">Adductor muscle</tissue>
    </source>
</reference>
<dbReference type="PANTHER" id="PTHR31751:SF42">
    <property type="entry name" value="PROTEIN CBG10204"/>
    <property type="match status" value="1"/>
</dbReference>
<evidence type="ECO:0000256" key="1">
    <source>
        <dbReference type="SAM" id="MobiDB-lite"/>
    </source>
</evidence>
<organism evidence="2 3">
    <name type="scientific">Tegillarca granosa</name>
    <name type="common">Malaysian cockle</name>
    <name type="synonym">Anadara granosa</name>
    <dbReference type="NCBI Taxonomy" id="220873"/>
    <lineage>
        <taxon>Eukaryota</taxon>
        <taxon>Metazoa</taxon>
        <taxon>Spiralia</taxon>
        <taxon>Lophotrochozoa</taxon>
        <taxon>Mollusca</taxon>
        <taxon>Bivalvia</taxon>
        <taxon>Autobranchia</taxon>
        <taxon>Pteriomorphia</taxon>
        <taxon>Arcoida</taxon>
        <taxon>Arcoidea</taxon>
        <taxon>Arcidae</taxon>
        <taxon>Tegillarca</taxon>
    </lineage>
</organism>
<dbReference type="Proteomes" id="UP001217089">
    <property type="component" value="Unassembled WGS sequence"/>
</dbReference>
<keyword evidence="3" id="KW-1185">Reference proteome</keyword>
<sequence>MAMIHLKTDPSPVDHVKTDDIKLDERLTESSECSETEFVNTGLMAILVLLVGGRRSKVGGGTKSLKPEKLKAEPLRSKKDYCHYYRKEPKRHCKLQTEIATCDASVQTDFINFYSATGDSDNMSVISGTSSAFDVGSDKDYLTGHQILRKVTRKIIQSLLKSKCDMFTLQQRLNLLICDVQRQYRYVTGRYGTLSAPEPQPKANLWAIQCVASKLREKSLSLVTTPDFDPTITAAPSVDIPIISPTSKPLLVRRSNTSLIILSAVALANCLTPKKCMKLSTHMSWNKSSSSAPEINSDDKTDETARNQSSDKRKFQRNWLSDERFKQWLIFDNDSCQAADDVSYLKKYREILTTMFYHFKHSSLRTANLSKIEEVLDKQLKIKEIHSVGWFAFFSALEAVFHTWGSLVTYFEQEKQCEKGGTAKGIHTQLVQFEFVAVTYLLMDIMPILTKLSLSFQKENLDIALVQPLNDGHYMHELHFAMSDNKLELRNHTVSFTKNKLTHVENVKKDFISGVITQIRRRFPVDDTSVIGALAILGLRGITFVGSDKLGEHGKDEIDLLCSKYGSGKPDNEPTYVDELLKWPHIFISWGPNDPIAFNPRLNTGGLPYLDNENVKKFIKSDRPDIKHYFDVWHMDKGVNSKLKKGKIKDCGYVALCHVLLATTTSSIGNREIVLEKWLSILYHVVDIHEGHGNRFPECVHNQLEDRAWMKEGSMLLKDMQKLSPAEQTSSLESFHKVVCFFAP</sequence>
<feature type="compositionally biased region" description="Polar residues" evidence="1">
    <location>
        <begin position="285"/>
        <end position="294"/>
    </location>
</feature>
<protein>
    <submittedName>
        <fullName evidence="2">Uncharacterized protein</fullName>
    </submittedName>
</protein>
<dbReference type="PANTHER" id="PTHR31751">
    <property type="entry name" value="SI:CH211-108C17.2-RELATED-RELATED"/>
    <property type="match status" value="1"/>
</dbReference>